<sequence length="1747" mass="200858">MPAQVKLINSGNRLLGNKGMSLQLNKKGICAGLASLYIKYFLEGRAPEFFRLSKLLASPPKDYKIGQDENFDKFIQEVEITFNPNRYNKNTAQGDLEKTITIDGNFVKNEYNLGLVDNEIEWAKILEQIRNNGRACYVGSNNHAVGLSFENDQYIIFDPNYDEDEKTGEKELKLNIKEFNSAADAIAELTNCFSYQRSDLGLIIRVFAKPNAKTDHKYPDKPTIWSARLKDRTDFDRKIAEKETPFNSTIFAICANDTETLQYLLNQNQIKPEEILSAIQFHRDEIVWKYYLNLNDFEQKLTLLSHAAISGSTSLLNRMLVNFEDSIKTGTISEEGFKSAINTIEPSLFENAALSGNLGNVIAVTQLYTKYSLKPESPGLAERLFTAITETGSEEILSFLTKTTSVLKISYDRALTMVGEAAKWGNVSSLQFWLKAVAELEAKSEAAIETQDRLPAGSKQKKAAVLSPEIMATITPYNLKKIIQAEIPIKPGLLHAALENPNVDIFQIALQEQEDNEWTRFLKAVVEDEALNGFTQCASLFDEHEGINAFEVLARFGKFAQIRDNWPEDLNPEAKEKALKFACRNSSAELVRFLVNMGCEVSEEFKIAELKLAAANGDKQRVDAILATKISIETIFPKTAKGGKVEVELLSNLINLNKHRFITDRWSSLDTKQQKFCLKAALVLGHHELIENIFNQINQSSNKTLCHKTILEHLKFAYKYKQPSYLAEITPLIKLLNKVDLVIFWRRVAGIKAYKANPTEYTKLIGFILRYAVLNHNFELAERTAECVQLSQEQCYDLFVEASRTKNQRALDFLTTHYAFHLTNPKTYKRLNIEGHLDLLEVALAQSSQLPSREICFELLANAVEKHNRKIISRLKSFINDYYRVTAAPLNKALDEKNEVGVQLLLAHGASLSERNFPARVFSLALATNSEELFLTALENKEFKAYFSADLNEKIKEILAKGRPNLVYALALKISLNDNYEQFMAYAIRHNDSRLFQILRQMDQYVEQDKTKLFLRACVHQSVDIANEVLRDPIDLDDVEKQQEFAEELSQKLPFKKTIQHEALGALFGQRSAHEIYDLVYKSALNRLYLYVKEHNFPSALSSIYRSVDELIFDPGLMRKSQTNSELRDRLIIRALGEGNTQILTKLIQSEKPSLSNGGLELFTDSIDQPLVRKILLEHYNLLNVIKAAVDAKEWQTVLALIIDRKKDELDEELFSSLSEFDTELMEALAVHAQRELANDPRQKLNGLLLSDSTEVLAAILQSKKDEISSLIMSVQEQMVEAKIDLKRQFYEFDLYHQFIREEEALEAIRPRVTDFFSKKLSLETILEDKGSLIEIREIKTAIEKNNLVPGYFEERDSLVELFDKLDRIEEVDRKHLEIEKRREEGERKRQEQEEERKRLEAEKHKEVERMRQEQEKERKQVEDEKRREEQRLLQEQEEERKRLEDEKRREEEQRLRQEQEKERKRLGDEMKCKPQEQEGEIQELNKHFRLYQNGLSSIIENLRNPTHLAEIRRQQQVEKYHLEPIALLKKEIENYMRQRENEPEVWFSFFQYTQKEKLGAATHFINALLNTNRFISEEDRGALNNRRLSEKIEQFLQLHGNQLQAALGATKKFNSVDDLIDFLNQRDPLNTLIWILHKYEKKRSKGYGWSIFDQYTRDDKVGGAKNLISLLCQAKGSLKEAMSALMPGSRALGALQEGSLGDSIQAYIDKYGASLAAELGINHKIHNVEELVNACISLNAQSFEMV</sequence>
<dbReference type="OrthoDB" id="5647295at2"/>
<evidence type="ECO:0000313" key="3">
    <source>
        <dbReference type="Proteomes" id="UP000054736"/>
    </source>
</evidence>
<keyword evidence="3" id="KW-1185">Reference proteome</keyword>
<protein>
    <submittedName>
        <fullName evidence="2">Ankyrin repeat-containing protein</fullName>
    </submittedName>
</protein>
<organism evidence="2 3">
    <name type="scientific">Legionella drozanskii LLAP-1</name>
    <dbReference type="NCBI Taxonomy" id="1212489"/>
    <lineage>
        <taxon>Bacteria</taxon>
        <taxon>Pseudomonadati</taxon>
        <taxon>Pseudomonadota</taxon>
        <taxon>Gammaproteobacteria</taxon>
        <taxon>Legionellales</taxon>
        <taxon>Legionellaceae</taxon>
        <taxon>Legionella</taxon>
    </lineage>
</organism>
<gene>
    <name evidence="2" type="ORF">Ldro_1898</name>
</gene>
<dbReference type="SUPFAM" id="SSF48403">
    <property type="entry name" value="Ankyrin repeat"/>
    <property type="match status" value="1"/>
</dbReference>
<dbReference type="RefSeq" id="WP_058496197.1">
    <property type="nucleotide sequence ID" value="NZ_CAAAIU010000005.1"/>
</dbReference>
<dbReference type="STRING" id="1212489.Ldro_1898"/>
<name>A0A0W0SRH2_9GAMM</name>
<dbReference type="InterPro" id="IPR036770">
    <property type="entry name" value="Ankyrin_rpt-contain_sf"/>
</dbReference>
<dbReference type="PATRIC" id="fig|1212489.4.peg.2008"/>
<evidence type="ECO:0000313" key="2">
    <source>
        <dbReference type="EMBL" id="KTC85573.1"/>
    </source>
</evidence>
<evidence type="ECO:0000256" key="1">
    <source>
        <dbReference type="SAM" id="MobiDB-lite"/>
    </source>
</evidence>
<reference evidence="2 3" key="1">
    <citation type="submission" date="2015-11" db="EMBL/GenBank/DDBJ databases">
        <title>Genomic analysis of 38 Legionella species identifies large and diverse effector repertoires.</title>
        <authorList>
            <person name="Burstein D."/>
            <person name="Amaro F."/>
            <person name="Zusman T."/>
            <person name="Lifshitz Z."/>
            <person name="Cohen O."/>
            <person name="Gilbert J.A."/>
            <person name="Pupko T."/>
            <person name="Shuman H.A."/>
            <person name="Segal G."/>
        </authorList>
    </citation>
    <scope>NUCLEOTIDE SEQUENCE [LARGE SCALE GENOMIC DNA]</scope>
    <source>
        <strain evidence="2 3">ATCC 700990</strain>
    </source>
</reference>
<accession>A0A0W0SRH2</accession>
<dbReference type="Gene3D" id="1.25.40.20">
    <property type="entry name" value="Ankyrin repeat-containing domain"/>
    <property type="match status" value="1"/>
</dbReference>
<comment type="caution">
    <text evidence="2">The sequence shown here is derived from an EMBL/GenBank/DDBJ whole genome shotgun (WGS) entry which is preliminary data.</text>
</comment>
<proteinExistence type="predicted"/>
<dbReference type="Proteomes" id="UP000054736">
    <property type="component" value="Unassembled WGS sequence"/>
</dbReference>
<feature type="region of interest" description="Disordered" evidence="1">
    <location>
        <begin position="1383"/>
        <end position="1428"/>
    </location>
</feature>
<dbReference type="EMBL" id="LNXY01000027">
    <property type="protein sequence ID" value="KTC85573.1"/>
    <property type="molecule type" value="Genomic_DNA"/>
</dbReference>